<dbReference type="GO" id="GO:0005737">
    <property type="term" value="C:cytoplasm"/>
    <property type="evidence" value="ECO:0007669"/>
    <property type="project" value="UniProtKB-SubCell"/>
</dbReference>
<dbReference type="InterPro" id="IPR041715">
    <property type="entry name" value="HisRS-like_core"/>
</dbReference>
<keyword evidence="12" id="KW-0808">Transferase</keyword>
<dbReference type="NCBIfam" id="NF009086">
    <property type="entry name" value="PRK12421.1"/>
    <property type="match status" value="1"/>
</dbReference>
<comment type="subunit">
    <text evidence="4 9">Heteromultimer composed of HisG and HisZ subunits.</text>
</comment>
<dbReference type="Gene3D" id="3.30.930.10">
    <property type="entry name" value="Bira Bifunctional Protein, Domain 2"/>
    <property type="match status" value="1"/>
</dbReference>
<evidence type="ECO:0000256" key="2">
    <source>
        <dbReference type="ARBA" id="ARBA00004667"/>
    </source>
</evidence>
<dbReference type="NCBIfam" id="NF008935">
    <property type="entry name" value="PRK12292.1-1"/>
    <property type="match status" value="1"/>
</dbReference>
<dbReference type="PANTHER" id="PTHR43707:SF1">
    <property type="entry name" value="HISTIDINE--TRNA LIGASE, MITOCHONDRIAL-RELATED"/>
    <property type="match status" value="1"/>
</dbReference>
<feature type="domain" description="Class II Histidinyl-tRNA synthetase (HisRS)-like catalytic core" evidence="11">
    <location>
        <begin position="10"/>
        <end position="316"/>
    </location>
</feature>
<gene>
    <name evidence="9 12" type="primary">hisZ</name>
    <name evidence="12" type="ORF">NCTC10660_00545</name>
</gene>
<dbReference type="UniPathway" id="UPA00031">
    <property type="reaction ID" value="UER00006"/>
</dbReference>
<feature type="binding site" evidence="10">
    <location>
        <position position="267"/>
    </location>
    <ligand>
        <name>L-histidine</name>
        <dbReference type="ChEBI" id="CHEBI:57595"/>
    </ligand>
</feature>
<comment type="miscellaneous">
    <text evidence="9">This function is generally fulfilled by the C-terminal part of HisG, which is missing in some bacteria such as this one.</text>
</comment>
<comment type="subcellular location">
    <subcellularLocation>
        <location evidence="1 9">Cytoplasm</location>
    </subcellularLocation>
</comment>
<dbReference type="InterPro" id="IPR045864">
    <property type="entry name" value="aa-tRNA-synth_II/BPL/LPL"/>
</dbReference>
<comment type="pathway">
    <text evidence="2 9">Amino-acid biosynthesis; L-histidine biosynthesis; L-histidine from 5-phospho-alpha-D-ribose 1-diphosphate: step 1/9.</text>
</comment>
<evidence type="ECO:0000256" key="6">
    <source>
        <dbReference type="ARBA" id="ARBA00022490"/>
    </source>
</evidence>
<comment type="similarity">
    <text evidence="3 9">Belongs to the class-II aminoacyl-tRNA synthetase family. HisZ subfamily.</text>
</comment>
<evidence type="ECO:0000256" key="9">
    <source>
        <dbReference type="HAMAP-Rule" id="MF_00125"/>
    </source>
</evidence>
<evidence type="ECO:0000313" key="13">
    <source>
        <dbReference type="Proteomes" id="UP000254927"/>
    </source>
</evidence>
<dbReference type="GO" id="GO:0000105">
    <property type="term" value="P:L-histidine biosynthetic process"/>
    <property type="evidence" value="ECO:0007669"/>
    <property type="project" value="UniProtKB-UniRule"/>
</dbReference>
<dbReference type="SUPFAM" id="SSF55681">
    <property type="entry name" value="Class II aaRS and biotin synthetases"/>
    <property type="match status" value="1"/>
</dbReference>
<evidence type="ECO:0000256" key="4">
    <source>
        <dbReference type="ARBA" id="ARBA00011496"/>
    </source>
</evidence>
<dbReference type="InterPro" id="IPR004517">
    <property type="entry name" value="HisZ"/>
</dbReference>
<sequence>MMQSWQLPEYIADILPSGARQLESAKEKLLALFRSHGYELVHPPLMEYSDSLLTHIDSGLSLKTIRFVDQISGRQLGIRADITPQVARIDAHLLSANQGINRLCYAGSVLHARPEGFLDSREPLQAGAELYGFDGIAADIEIIGLMLDSLALADFGDVLLSLGHIGVFRALAASAELSPQQAETLLAMMQDKNVATVRGQVEAWALDGMWRKAFSLLPTLYGGREILAQAREKLPDLSLIGKALDELEAVCQAFPQQAVHIDLAELRVDNYHTGLLYAAYGSDGHDAVARGGRYDGLGGYFGRSRPATGFSFDLRKFLGRLPQGERRPAIAVALADAADAAEEIARLRAGGETVVVDYGMEANSTRDGSRRLLKQNGKWVVLGD</sequence>
<keyword evidence="7 9" id="KW-0368">Histidine biosynthesis</keyword>
<feature type="binding site" evidence="10">
    <location>
        <position position="129"/>
    </location>
    <ligand>
        <name>L-histidine</name>
        <dbReference type="ChEBI" id="CHEBI:57595"/>
    </ligand>
</feature>
<dbReference type="GO" id="GO:0016757">
    <property type="term" value="F:glycosyltransferase activity"/>
    <property type="evidence" value="ECO:0007669"/>
    <property type="project" value="UniProtKB-KW"/>
</dbReference>
<dbReference type="InterPro" id="IPR004516">
    <property type="entry name" value="HisRS/HisZ"/>
</dbReference>
<keyword evidence="9" id="KW-0028">Amino-acid biosynthesis</keyword>
<evidence type="ECO:0000256" key="1">
    <source>
        <dbReference type="ARBA" id="ARBA00004496"/>
    </source>
</evidence>
<evidence type="ECO:0000313" key="12">
    <source>
        <dbReference type="EMBL" id="STZ67075.1"/>
    </source>
</evidence>
<name>A0A378TVN8_NEIEL</name>
<dbReference type="HAMAP" id="MF_00125">
    <property type="entry name" value="HisZ"/>
    <property type="match status" value="1"/>
</dbReference>
<accession>A0A378TVN8</accession>
<dbReference type="EMBL" id="UGQW01000002">
    <property type="protein sequence ID" value="STZ67075.1"/>
    <property type="molecule type" value="Genomic_DNA"/>
</dbReference>
<reference evidence="12 13" key="1">
    <citation type="submission" date="2018-06" db="EMBL/GenBank/DDBJ databases">
        <authorList>
            <consortium name="Pathogen Informatics"/>
            <person name="Doyle S."/>
        </authorList>
    </citation>
    <scope>NUCLEOTIDE SEQUENCE [LARGE SCALE GENOMIC DNA]</scope>
    <source>
        <strain evidence="12 13">NCTC10660</strain>
    </source>
</reference>
<feature type="binding site" evidence="10">
    <location>
        <position position="125"/>
    </location>
    <ligand>
        <name>L-histidine</name>
        <dbReference type="ChEBI" id="CHEBI:57595"/>
    </ligand>
</feature>
<evidence type="ECO:0000256" key="10">
    <source>
        <dbReference type="PIRSR" id="PIRSR001549-1"/>
    </source>
</evidence>
<dbReference type="AlphaFoldDB" id="A0A378TVN8"/>
<dbReference type="GO" id="GO:0004821">
    <property type="term" value="F:histidine-tRNA ligase activity"/>
    <property type="evidence" value="ECO:0007669"/>
    <property type="project" value="TreeGrafter"/>
</dbReference>
<dbReference type="Proteomes" id="UP000254927">
    <property type="component" value="Unassembled WGS sequence"/>
</dbReference>
<comment type="function">
    <text evidence="8 9">Required for the first step of histidine biosynthesis. May allow the feedback regulation of ATP phosphoribosyltransferase activity by histidine.</text>
</comment>
<evidence type="ECO:0000256" key="3">
    <source>
        <dbReference type="ARBA" id="ARBA00005539"/>
    </source>
</evidence>
<dbReference type="PANTHER" id="PTHR43707">
    <property type="entry name" value="HISTIDYL-TRNA SYNTHETASE"/>
    <property type="match status" value="1"/>
</dbReference>
<dbReference type="GO" id="GO:0006427">
    <property type="term" value="P:histidyl-tRNA aminoacylation"/>
    <property type="evidence" value="ECO:0007669"/>
    <property type="project" value="TreeGrafter"/>
</dbReference>
<proteinExistence type="inferred from homology"/>
<protein>
    <recommendedName>
        <fullName evidence="5 9">ATP phosphoribosyltransferase regulatory subunit</fullName>
    </recommendedName>
</protein>
<dbReference type="Pfam" id="PF13393">
    <property type="entry name" value="tRNA-synt_His"/>
    <property type="match status" value="1"/>
</dbReference>
<evidence type="ECO:0000256" key="8">
    <source>
        <dbReference type="ARBA" id="ARBA00025246"/>
    </source>
</evidence>
<evidence type="ECO:0000259" key="11">
    <source>
        <dbReference type="Pfam" id="PF13393"/>
    </source>
</evidence>
<dbReference type="CDD" id="cd00773">
    <property type="entry name" value="HisRS-like_core"/>
    <property type="match status" value="1"/>
</dbReference>
<keyword evidence="6 9" id="KW-0963">Cytoplasm</keyword>
<evidence type="ECO:0000256" key="5">
    <source>
        <dbReference type="ARBA" id="ARBA00020397"/>
    </source>
</evidence>
<dbReference type="PIRSF" id="PIRSF001549">
    <property type="entry name" value="His-tRNA_synth"/>
    <property type="match status" value="1"/>
</dbReference>
<keyword evidence="12" id="KW-0328">Glycosyltransferase</keyword>
<evidence type="ECO:0000256" key="7">
    <source>
        <dbReference type="ARBA" id="ARBA00023102"/>
    </source>
</evidence>
<feature type="binding site" evidence="10">
    <location>
        <begin position="81"/>
        <end position="83"/>
    </location>
    <ligand>
        <name>L-histidine</name>
        <dbReference type="ChEBI" id="CHEBI:57595"/>
    </ligand>
</feature>
<organism evidence="12 13">
    <name type="scientific">Neisseria elongata</name>
    <dbReference type="NCBI Taxonomy" id="495"/>
    <lineage>
        <taxon>Bacteria</taxon>
        <taxon>Pseudomonadati</taxon>
        <taxon>Pseudomonadota</taxon>
        <taxon>Betaproteobacteria</taxon>
        <taxon>Neisseriales</taxon>
        <taxon>Neisseriaceae</taxon>
        <taxon>Neisseria</taxon>
    </lineage>
</organism>